<reference evidence="1 2" key="2">
    <citation type="journal article" date="2003" name="Nature">
        <title>The DNA sequence of human chromosome 7.</title>
        <authorList>
            <person name="Hillier L.W."/>
            <person name="Fulton R.S."/>
            <person name="Fulton L.A."/>
            <person name="Graves T.A."/>
            <person name="Pepin K.H."/>
            <person name="Wagner-McPherson C."/>
            <person name="Layman D."/>
            <person name="Maas J."/>
            <person name="Jaeger S."/>
            <person name="Walker R."/>
            <person name="Wylie K."/>
            <person name="Sekhon M."/>
            <person name="Becker M.C."/>
            <person name="O'Laughlin M.D."/>
            <person name="Schaller M.E."/>
            <person name="Fewell G.A."/>
            <person name="Delehaunty K.D."/>
            <person name="Miner T.L."/>
            <person name="Nash W.E."/>
            <person name="Cordes M."/>
            <person name="Du H."/>
            <person name="Sun H."/>
            <person name="Edwards J."/>
            <person name="Bradshaw-Cordum H."/>
            <person name="Ali J."/>
            <person name="Andrews S."/>
            <person name="Isak A."/>
            <person name="Vanbrunt A."/>
            <person name="Nguyen C."/>
            <person name="Du F."/>
            <person name="Lamar B."/>
            <person name="Courtney L."/>
            <person name="Kalicki J."/>
            <person name="Ozersky P."/>
            <person name="Bielicki L."/>
            <person name="Scott K."/>
            <person name="Holmes A."/>
            <person name="Harkins R."/>
            <person name="Harris A."/>
            <person name="Strong C.M."/>
            <person name="Hou S."/>
            <person name="Tomlinson C."/>
            <person name="Dauphin-Kohlberg S."/>
            <person name="Kozlowicz-Reilly A."/>
            <person name="Leonard S."/>
            <person name="Rohlfing T."/>
            <person name="Rock S.M."/>
            <person name="Tin-Wollam A.M."/>
            <person name="Abbott A."/>
            <person name="Minx P."/>
            <person name="Maupin R."/>
            <person name="Strowmatt C."/>
            <person name="Latreille P."/>
            <person name="Miller N."/>
            <person name="Johnson D."/>
            <person name="Murray J."/>
            <person name="Woessner J.P."/>
            <person name="Wendl M.C."/>
            <person name="Yang S.P."/>
            <person name="Schultz B.R."/>
            <person name="Wallis J.W."/>
            <person name="Spieth J."/>
            <person name="Bieri T.A."/>
            <person name="Nelson J.O."/>
            <person name="Berkowicz N."/>
            <person name="Wohldmann P.E."/>
            <person name="Cook L.L."/>
            <person name="Hickenbotham M.T."/>
            <person name="Eldred J."/>
            <person name="Williams D."/>
            <person name="Bedell J.A."/>
            <person name="Mardis E.R."/>
            <person name="Clifton S.W."/>
            <person name="Chissoe S.L."/>
            <person name="Marra M.A."/>
            <person name="Raymond C."/>
            <person name="Haugen E."/>
            <person name="Gillett W."/>
            <person name="Zhou Y."/>
            <person name="James R."/>
            <person name="Phelps K."/>
            <person name="Iadanoto S."/>
            <person name="Bubb K."/>
            <person name="Simms E."/>
            <person name="Levy R."/>
            <person name="Clendenning J."/>
            <person name="Kaul R."/>
            <person name="Kent W.J."/>
            <person name="Furey T.S."/>
            <person name="Baertsch R.A."/>
            <person name="Brent M.R."/>
            <person name="Keibler E."/>
            <person name="Flicek P."/>
            <person name="Bork P."/>
            <person name="Suyama M."/>
            <person name="Bailey J.A."/>
            <person name="Portnoy M.E."/>
            <person name="Torrents D."/>
            <person name="Chinwalla A.T."/>
            <person name="Gish W.R."/>
            <person name="Eddy S.R."/>
            <person name="McPherson J.D."/>
            <person name="Olson M.V."/>
            <person name="Eichler E.E."/>
            <person name="Green E.D."/>
            <person name="Waterston R.H."/>
            <person name="Wilson R.K."/>
        </authorList>
    </citation>
    <scope>NUCLEOTIDE SEQUENCE [LARGE SCALE GENOMIC DNA]</scope>
</reference>
<dbReference type="EMBL" id="KF458367">
    <property type="status" value="NOT_ANNOTATED_CDS"/>
    <property type="molecule type" value="Genomic_DNA"/>
</dbReference>
<reference evidence="1 2" key="3">
    <citation type="journal article" date="2004" name="Nature">
        <title>Finishing the euchromatic sequence of the human genome.</title>
        <authorList>
            <consortium name="International Human Genome Sequencing Consortium"/>
        </authorList>
    </citation>
    <scope>NUCLEOTIDE SEQUENCE [LARGE SCALE GENOMIC DNA]</scope>
</reference>
<dbReference type="MassIVE" id="A0A1W2PNU7"/>
<organism evidence="1 2">
    <name type="scientific">Homo sapiens</name>
    <name type="common">Human</name>
    <dbReference type="NCBI Taxonomy" id="9606"/>
    <lineage>
        <taxon>Eukaryota</taxon>
        <taxon>Metazoa</taxon>
        <taxon>Chordata</taxon>
        <taxon>Craniata</taxon>
        <taxon>Vertebrata</taxon>
        <taxon>Euteleostomi</taxon>
        <taxon>Mammalia</taxon>
        <taxon>Eutheria</taxon>
        <taxon>Euarchontoglires</taxon>
        <taxon>Primates</taxon>
        <taxon>Haplorrhini</taxon>
        <taxon>Catarrhini</taxon>
        <taxon>Hominidae</taxon>
        <taxon>Homo</taxon>
    </lineage>
</organism>
<keyword evidence="2" id="KW-1185">Reference proteome</keyword>
<accession>A0A1W2PNU7</accession>
<dbReference type="Ensembl" id="ENST00000639343.1">
    <property type="protein sequence ID" value="ENSP00000491077.1"/>
    <property type="gene ID" value="ENSG00000219545.13"/>
</dbReference>
<proteinExistence type="evidence at protein level"/>
<evidence type="ECO:0000313" key="2">
    <source>
        <dbReference type="Proteomes" id="UP000005640"/>
    </source>
</evidence>
<dbReference type="VEuPathDB" id="HostDB:ENSG00000219545"/>
<dbReference type="EMBL" id="AC006042">
    <property type="status" value="NOT_ANNOTATED_CDS"/>
    <property type="molecule type" value="Genomic_DNA"/>
</dbReference>
<dbReference type="ChiTaRS" id="UMAD1">
    <property type="organism name" value="human"/>
</dbReference>
<gene>
    <name evidence="1" type="primary">UMAD1</name>
</gene>
<dbReference type="Bgee" id="ENSG00000219545">
    <property type="expression patterns" value="Expressed in body of pancreas and 180 other cell types or tissues"/>
</dbReference>
<dbReference type="ExpressionAtlas" id="A0A1W2PNU7">
    <property type="expression patterns" value="baseline and differential"/>
</dbReference>
<evidence type="ECO:0000313" key="1">
    <source>
        <dbReference type="Ensembl" id="ENSP00000491077.1"/>
    </source>
</evidence>
<dbReference type="HGNC" id="HGNC:48955">
    <property type="gene designation" value="UMAD1"/>
</dbReference>
<sequence>MFHFFRKPPESKKPSVPETEADGFVLLGQSCQLSSSLGGNRCSKNGTTFPLSSKVPVFLLQLPCAGALTWLHLEFRRQLQKVEPLAVGRYNR</sequence>
<dbReference type="Ensembl" id="ENST00000639343.1">
    <property type="protein sequence ID" value="ENSP00000491077.1"/>
    <property type="gene ID" value="ENSG00000219545.12"/>
</dbReference>
<reference evidence="1 2" key="1">
    <citation type="journal article" date="2001" name="Nature">
        <title>Initial sequencing and analysis of the human genome.</title>
        <authorList>
            <consortium name="International Human Genome Sequencing Consortium"/>
            <person name="Lander E.S."/>
            <person name="Linton L.M."/>
            <person name="Birren B."/>
            <person name="Nusbaum C."/>
            <person name="Zody M.C."/>
            <person name="Baldwin J."/>
            <person name="Devon K."/>
            <person name="Dewar K."/>
            <person name="Doyle M."/>
            <person name="FitzHugh W."/>
            <person name="Funke R."/>
            <person name="Gage D."/>
            <person name="Harris K."/>
            <person name="Heaford A."/>
            <person name="Howland J."/>
            <person name="Kann L."/>
            <person name="Lehoczky J."/>
            <person name="LeVine R."/>
            <person name="McEwan P."/>
            <person name="McKernan K."/>
            <person name="Meldrim J."/>
            <person name="Mesirov J.P."/>
            <person name="Miranda C."/>
            <person name="Morris W."/>
            <person name="Naylor J."/>
            <person name="Raymond C."/>
            <person name="Rosetti M."/>
            <person name="Santos R."/>
            <person name="Sheridan A."/>
            <person name="Sougnez C."/>
            <person name="Stange-Thomann N."/>
            <person name="Stojanovic N."/>
            <person name="Subramanian A."/>
            <person name="Wyman D."/>
            <person name="Rogers J."/>
            <person name="Sulston J."/>
            <person name="Ainscough R."/>
            <person name="Beck S."/>
            <person name="Bentley D."/>
            <person name="Burton J."/>
            <person name="Clee C."/>
            <person name="Carter N."/>
            <person name="Coulson A."/>
            <person name="Deadman R."/>
            <person name="Deloukas P."/>
            <person name="Dunham A."/>
            <person name="Dunham I."/>
            <person name="Durbin R."/>
            <person name="French L."/>
            <person name="Grafham D."/>
            <person name="Gregory S."/>
            <person name="Hubbard T."/>
            <person name="Humphray S."/>
            <person name="Hunt A."/>
            <person name="Jones M."/>
            <person name="Lloyd C."/>
            <person name="McMurray A."/>
            <person name="Matthews L."/>
            <person name="Mercer S."/>
            <person name="Milne S."/>
            <person name="Mullikin J.C."/>
            <person name="Mungall A."/>
            <person name="Plumb R."/>
            <person name="Ross M."/>
            <person name="Shownkeen R."/>
            <person name="Sims S."/>
            <person name="Waterston R.H."/>
            <person name="Wilson R.K."/>
            <person name="Hillier L.W."/>
            <person name="McPherson J.D."/>
            <person name="Marra M.A."/>
            <person name="Mardis E.R."/>
            <person name="Fulton L.A."/>
            <person name="Chinwalla A.T."/>
            <person name="Pepin K.H."/>
            <person name="Gish W.R."/>
            <person name="Chissoe S.L."/>
            <person name="Wendl M.C."/>
            <person name="Delehaunty K.D."/>
            <person name="Miner T.L."/>
            <person name="Delehaunty A."/>
            <person name="Kramer J.B."/>
            <person name="Cook L.L."/>
            <person name="Fulton R.S."/>
            <person name="Johnson D.L."/>
            <person name="Minx P.J."/>
            <person name="Clifton S.W."/>
            <person name="Hawkins T."/>
            <person name="Branscomb E."/>
            <person name="Predki P."/>
            <person name="Richardson P."/>
            <person name="Wenning S."/>
            <person name="Slezak T."/>
            <person name="Doggett N."/>
            <person name="Cheng J.F."/>
            <person name="Olsen A."/>
            <person name="Lucas S."/>
            <person name="Elkin C."/>
            <person name="Uberbacher E."/>
            <person name="Frazier M."/>
            <person name="Gibbs R.A."/>
            <person name="Muzny D.M."/>
            <person name="Scherer S.E."/>
            <person name="Bouck J.B."/>
            <person name="Sodergren E.J."/>
            <person name="Worley K.C."/>
            <person name="Rives C.M."/>
            <person name="Gorrell J.H."/>
            <person name="Metzker M.L."/>
            <person name="Naylor S.L."/>
            <person name="Kucherlapati R.S."/>
            <person name="Nelson D.L."/>
            <person name="Weinstock G.M."/>
            <person name="Sakaki Y."/>
            <person name="Fujiyama A."/>
            <person name="Hattori M."/>
            <person name="Yada T."/>
            <person name="Toyoda A."/>
            <person name="Itoh T."/>
            <person name="Kawagoe C."/>
            <person name="Watanabe H."/>
            <person name="Totoki Y."/>
            <person name="Taylor T."/>
            <person name="Weissenbach J."/>
            <person name="Heilig R."/>
            <person name="Saurin W."/>
            <person name="Artiguenave F."/>
            <person name="Brottier P."/>
            <person name="Bruls T."/>
            <person name="Pelletier E."/>
            <person name="Robert C."/>
            <person name="Wincker P."/>
            <person name="Smith D.R."/>
            <person name="Doucette-Stamm L."/>
            <person name="Rubenfield M."/>
            <person name="Weinstock K."/>
            <person name="Lee H.M."/>
            <person name="Dubois J."/>
            <person name="Rosenthal A."/>
            <person name="Platzer M."/>
            <person name="Nyakatura G."/>
            <person name="Taudien S."/>
            <person name="Rump A."/>
            <person name="Yang H."/>
            <person name="Yu J."/>
            <person name="Wang J."/>
            <person name="Huang G."/>
            <person name="Gu J."/>
            <person name="Hood L."/>
            <person name="Rowen L."/>
            <person name="Madan A."/>
            <person name="Qin S."/>
            <person name="Davis R.W."/>
            <person name="Federspiel N.A."/>
            <person name="Abola A.P."/>
            <person name="Proctor M.J."/>
            <person name="Myers R.M."/>
            <person name="Schmutz J."/>
            <person name="Dickson M."/>
            <person name="Grimwood J."/>
            <person name="Cox D.R."/>
            <person name="Olson M.V."/>
            <person name="Kaul R."/>
            <person name="Raymond C."/>
            <person name="Shimizu N."/>
            <person name="Kawasaki K."/>
            <person name="Minoshima S."/>
            <person name="Evans G.A."/>
            <person name="Athanasiou M."/>
            <person name="Schultz R."/>
            <person name="Roe B.A."/>
            <person name="Chen F."/>
            <person name="Pan H."/>
            <person name="Ramser J."/>
            <person name="Lehrach H."/>
            <person name="Reinhardt R."/>
            <person name="McCombie W.R."/>
            <person name="de la Bastide M."/>
            <person name="Dedhia N."/>
            <person name="Blocker H."/>
            <person name="Hornischer K."/>
            <person name="Nordsiek G."/>
            <person name="Agarwala R."/>
            <person name="Aravind L."/>
            <person name="Bailey J.A."/>
            <person name="Bateman A."/>
            <person name="Batzoglou S."/>
            <person name="Birney E."/>
            <person name="Bork P."/>
            <person name="Brown D.G."/>
            <person name="Burge C.B."/>
            <person name="Cerutti L."/>
            <person name="Chen H.C."/>
            <person name="Church D."/>
            <person name="Clamp M."/>
            <person name="Copley R.R."/>
            <person name="Doerks T."/>
            <person name="Eddy S.R."/>
            <person name="Eichler E.E."/>
            <person name="Furey T.S."/>
            <person name="Galagan J."/>
            <person name="Gilbert J.G."/>
            <person name="Harmon C."/>
            <person name="Hayashizaki Y."/>
            <person name="Haussler D."/>
            <person name="Hermjakob H."/>
            <person name="Hokamp K."/>
            <person name="Jang W."/>
            <person name="Johnson L.S."/>
            <person name="Jones T.A."/>
            <person name="Kasif S."/>
            <person name="Kaspryzk A."/>
            <person name="Kennedy S."/>
            <person name="Kent W.J."/>
            <person name="Kitts P."/>
            <person name="Koonin E.V."/>
            <person name="Korf I."/>
            <person name="Kulp D."/>
            <person name="Lancet D."/>
            <person name="Lowe T.M."/>
            <person name="McLysaght A."/>
            <person name="Mikkelsen T."/>
            <person name="Moran J.V."/>
            <person name="Mulder N."/>
            <person name="Pollara V.J."/>
            <person name="Ponting C.P."/>
            <person name="Schuler G."/>
            <person name="Schultz J."/>
            <person name="Slater G."/>
            <person name="Smit A.F."/>
            <person name="Stupka E."/>
            <person name="Szustakowski J."/>
            <person name="Thierry-Mieg D."/>
            <person name="Thierry-Mieg J."/>
            <person name="Wagner L."/>
            <person name="Wallis J."/>
            <person name="Wheeler R."/>
            <person name="Williams A."/>
            <person name="Wolf Y.I."/>
            <person name="Wolfe K.H."/>
            <person name="Yang S.P."/>
            <person name="Yeh R.F."/>
            <person name="Collins F."/>
            <person name="Guyer M.S."/>
            <person name="Peterson J."/>
            <person name="Felsenfeld A."/>
            <person name="Wetterstrand K.A."/>
            <person name="Patrinos A."/>
            <person name="Morgan M.J."/>
            <person name="de Jong P."/>
            <person name="Catanese J.J."/>
            <person name="Osoegawa K."/>
            <person name="Shizuya H."/>
            <person name="Choi S."/>
            <person name="Chen Y.J."/>
        </authorList>
    </citation>
    <scope>NUCLEOTIDE SEQUENCE [LARGE SCALE GENOMIC DNA]</scope>
</reference>
<dbReference type="EMBL" id="AC004948">
    <property type="status" value="NOT_ANNOTATED_CDS"/>
    <property type="molecule type" value="Genomic_DNA"/>
</dbReference>
<dbReference type="EMBL" id="AC009473">
    <property type="status" value="NOT_ANNOTATED_CDS"/>
    <property type="molecule type" value="Genomic_DNA"/>
</dbReference>
<reference evidence="1" key="5">
    <citation type="submission" date="2025-09" db="UniProtKB">
        <authorList>
            <consortium name="Ensembl"/>
        </authorList>
    </citation>
    <scope>IDENTIFICATION</scope>
</reference>
<dbReference type="OrthoDB" id="9872568at2759"/>
<reference evidence="1" key="4">
    <citation type="submission" date="2025-08" db="UniProtKB">
        <authorList>
            <consortium name="Ensembl"/>
        </authorList>
    </citation>
    <scope>IDENTIFICATION</scope>
</reference>
<dbReference type="Proteomes" id="UP000005640">
    <property type="component" value="Chromosome 7"/>
</dbReference>
<name>A0A1W2PNU7_HUMAN</name>
<dbReference type="EMBL" id="AC007161">
    <property type="status" value="NOT_ANNOTATED_CDS"/>
    <property type="molecule type" value="Genomic_DNA"/>
</dbReference>
<keyword evidence="3" id="KW-1267">Proteomics identification</keyword>
<dbReference type="EMBL" id="AC006465">
    <property type="status" value="NOT_ANNOTATED_CDS"/>
    <property type="molecule type" value="Genomic_DNA"/>
</dbReference>
<protein>
    <submittedName>
        <fullName evidence="1">UBAP1-MVB12-associated (UMA) domain containing 1</fullName>
    </submittedName>
</protein>
<dbReference type="GeneTree" id="ENSGT00390000003051"/>
<dbReference type="OpenTargets" id="ENSG00000219545"/>
<dbReference type="AlphaFoldDB" id="A0A1W2PNU7"/>
<evidence type="ECO:0007829" key="3">
    <source>
        <dbReference type="PeptideAtlas" id="A0A1W2PNU7"/>
    </source>
</evidence>